<dbReference type="CDD" id="cd22209">
    <property type="entry name" value="EMC10"/>
    <property type="match status" value="1"/>
</dbReference>
<proteinExistence type="predicted"/>
<reference evidence="2 3" key="1">
    <citation type="submission" date="2014-04" db="EMBL/GenBank/DDBJ databases">
        <authorList>
            <consortium name="DOE Joint Genome Institute"/>
            <person name="Kuo A."/>
            <person name="Zuccaro A."/>
            <person name="Kohler A."/>
            <person name="Nagy L.G."/>
            <person name="Floudas D."/>
            <person name="Copeland A."/>
            <person name="Barry K.W."/>
            <person name="Cichocki N."/>
            <person name="Veneault-Fourrey C."/>
            <person name="LaButti K."/>
            <person name="Lindquist E.A."/>
            <person name="Lipzen A."/>
            <person name="Lundell T."/>
            <person name="Morin E."/>
            <person name="Murat C."/>
            <person name="Sun H."/>
            <person name="Tunlid A."/>
            <person name="Henrissat B."/>
            <person name="Grigoriev I.V."/>
            <person name="Hibbett D.S."/>
            <person name="Martin F."/>
            <person name="Nordberg H.P."/>
            <person name="Cantor M.N."/>
            <person name="Hua S.X."/>
        </authorList>
    </citation>
    <scope>NUCLEOTIDE SEQUENCE [LARGE SCALE GENOMIC DNA]</scope>
    <source>
        <strain evidence="2 3">MAFF 305830</strain>
    </source>
</reference>
<keyword evidence="1" id="KW-0732">Signal</keyword>
<protein>
    <recommendedName>
        <fullName evidence="4">ER membrane protein complex subunit 10</fullName>
    </recommendedName>
</protein>
<dbReference type="AlphaFoldDB" id="A0A0C3BD89"/>
<evidence type="ECO:0000313" key="2">
    <source>
        <dbReference type="EMBL" id="KIM29416.1"/>
    </source>
</evidence>
<evidence type="ECO:0000256" key="1">
    <source>
        <dbReference type="SAM" id="SignalP"/>
    </source>
</evidence>
<dbReference type="EMBL" id="KN824288">
    <property type="protein sequence ID" value="KIM29416.1"/>
    <property type="molecule type" value="Genomic_DNA"/>
</dbReference>
<organism evidence="2 3">
    <name type="scientific">Serendipita vermifera MAFF 305830</name>
    <dbReference type="NCBI Taxonomy" id="933852"/>
    <lineage>
        <taxon>Eukaryota</taxon>
        <taxon>Fungi</taxon>
        <taxon>Dikarya</taxon>
        <taxon>Basidiomycota</taxon>
        <taxon>Agaricomycotina</taxon>
        <taxon>Agaricomycetes</taxon>
        <taxon>Sebacinales</taxon>
        <taxon>Serendipitaceae</taxon>
        <taxon>Serendipita</taxon>
    </lineage>
</organism>
<feature type="chain" id="PRO_5002175647" description="ER membrane protein complex subunit 10" evidence="1">
    <location>
        <begin position="18"/>
        <end position="219"/>
    </location>
</feature>
<dbReference type="STRING" id="933852.A0A0C3BD89"/>
<name>A0A0C3BD89_SERVB</name>
<sequence length="219" mass="24009">MLDTLLITFILLHSVYARTVNLHHRLLVPDSSAPTPAFVLKGSADLELGSYLPSETAARDLTTYSSQSSSAFYQVALELSNAPQDLWPFSSVDACHLSSATGERITLHTLPSTDPQPYSIDYWLINERSDGSCPKSAGSTKQTTFGTPNWNTTIVTKLPTSPPSIPWRVPPQLSPDGKPVEIKPEPSFIGKYWPYLIGAFFLFAFLLPAPEEEAAPKSK</sequence>
<dbReference type="HOGENOM" id="CLU_081343_1_0_1"/>
<dbReference type="OrthoDB" id="1894652at2759"/>
<accession>A0A0C3BD89</accession>
<keyword evidence="3" id="KW-1185">Reference proteome</keyword>
<feature type="signal peptide" evidence="1">
    <location>
        <begin position="1"/>
        <end position="17"/>
    </location>
</feature>
<evidence type="ECO:0000313" key="3">
    <source>
        <dbReference type="Proteomes" id="UP000054097"/>
    </source>
</evidence>
<dbReference type="Proteomes" id="UP000054097">
    <property type="component" value="Unassembled WGS sequence"/>
</dbReference>
<gene>
    <name evidence="2" type="ORF">M408DRAFT_328689</name>
</gene>
<evidence type="ECO:0008006" key="4">
    <source>
        <dbReference type="Google" id="ProtNLM"/>
    </source>
</evidence>
<reference evidence="3" key="2">
    <citation type="submission" date="2015-01" db="EMBL/GenBank/DDBJ databases">
        <title>Evolutionary Origins and Diversification of the Mycorrhizal Mutualists.</title>
        <authorList>
            <consortium name="DOE Joint Genome Institute"/>
            <consortium name="Mycorrhizal Genomics Consortium"/>
            <person name="Kohler A."/>
            <person name="Kuo A."/>
            <person name="Nagy L.G."/>
            <person name="Floudas D."/>
            <person name="Copeland A."/>
            <person name="Barry K.W."/>
            <person name="Cichocki N."/>
            <person name="Veneault-Fourrey C."/>
            <person name="LaButti K."/>
            <person name="Lindquist E.A."/>
            <person name="Lipzen A."/>
            <person name="Lundell T."/>
            <person name="Morin E."/>
            <person name="Murat C."/>
            <person name="Riley R."/>
            <person name="Ohm R."/>
            <person name="Sun H."/>
            <person name="Tunlid A."/>
            <person name="Henrissat B."/>
            <person name="Grigoriev I.V."/>
            <person name="Hibbett D.S."/>
            <person name="Martin F."/>
        </authorList>
    </citation>
    <scope>NUCLEOTIDE SEQUENCE [LARGE SCALE GENOMIC DNA]</scope>
    <source>
        <strain evidence="3">MAFF 305830</strain>
    </source>
</reference>